<dbReference type="GO" id="GO:0016846">
    <property type="term" value="F:carbon-sulfur lyase activity"/>
    <property type="evidence" value="ECO:0007669"/>
    <property type="project" value="InterPro"/>
</dbReference>
<comment type="similarity">
    <text evidence="1">Belongs to the Gfa family.</text>
</comment>
<keyword evidence="7" id="KW-1185">Reference proteome</keyword>
<dbReference type="RefSeq" id="WP_089215466.1">
    <property type="nucleotide sequence ID" value="NZ_CP076394.1"/>
</dbReference>
<feature type="domain" description="CENP-V/GFA" evidence="5">
    <location>
        <begin position="1"/>
        <end position="119"/>
    </location>
</feature>
<dbReference type="SUPFAM" id="SSF51316">
    <property type="entry name" value="Mss4-like"/>
    <property type="match status" value="1"/>
</dbReference>
<evidence type="ECO:0000256" key="3">
    <source>
        <dbReference type="ARBA" id="ARBA00022833"/>
    </source>
</evidence>
<dbReference type="GO" id="GO:0046872">
    <property type="term" value="F:metal ion binding"/>
    <property type="evidence" value="ECO:0007669"/>
    <property type="project" value="UniProtKB-KW"/>
</dbReference>
<evidence type="ECO:0000256" key="2">
    <source>
        <dbReference type="ARBA" id="ARBA00022723"/>
    </source>
</evidence>
<accession>A0A239GYQ9</accession>
<evidence type="ECO:0000256" key="1">
    <source>
        <dbReference type="ARBA" id="ARBA00005495"/>
    </source>
</evidence>
<dbReference type="OrthoDB" id="7186766at2"/>
<dbReference type="AlphaFoldDB" id="A0A239GYQ9"/>
<dbReference type="Proteomes" id="UP000198339">
    <property type="component" value="Unassembled WGS sequence"/>
</dbReference>
<dbReference type="Pfam" id="PF04828">
    <property type="entry name" value="GFA"/>
    <property type="match status" value="1"/>
</dbReference>
<protein>
    <submittedName>
        <fullName evidence="6">Uncharacterized conserved protein</fullName>
    </submittedName>
</protein>
<organism evidence="6 7">
    <name type="scientific">Sphingopyxis indica</name>
    <dbReference type="NCBI Taxonomy" id="436663"/>
    <lineage>
        <taxon>Bacteria</taxon>
        <taxon>Pseudomonadati</taxon>
        <taxon>Pseudomonadota</taxon>
        <taxon>Alphaproteobacteria</taxon>
        <taxon>Sphingomonadales</taxon>
        <taxon>Sphingomonadaceae</taxon>
        <taxon>Sphingopyxis</taxon>
    </lineage>
</organism>
<proteinExistence type="inferred from homology"/>
<dbReference type="PANTHER" id="PTHR33337:SF33">
    <property type="entry name" value="CENP-V_GFA DOMAIN-CONTAINING PROTEIN"/>
    <property type="match status" value="1"/>
</dbReference>
<gene>
    <name evidence="6" type="ORF">SAMN06295955_104170</name>
</gene>
<dbReference type="EMBL" id="FZPA01000004">
    <property type="protein sequence ID" value="SNS74346.1"/>
    <property type="molecule type" value="Genomic_DNA"/>
</dbReference>
<dbReference type="InterPro" id="IPR011057">
    <property type="entry name" value="Mss4-like_sf"/>
</dbReference>
<dbReference type="PROSITE" id="PS51891">
    <property type="entry name" value="CENP_V_GFA"/>
    <property type="match status" value="1"/>
</dbReference>
<evidence type="ECO:0000256" key="4">
    <source>
        <dbReference type="ARBA" id="ARBA00023239"/>
    </source>
</evidence>
<evidence type="ECO:0000313" key="6">
    <source>
        <dbReference type="EMBL" id="SNS74346.1"/>
    </source>
</evidence>
<sequence>MEGGCSCGAVRYRMTDAPMIVHCCHCRWCQRETGSAFVVNAVIESDRLEVEGTPDYVPTPSESGKGQEIARCPICRVALWSHYATSGRRSSFVRVGTLDDPAPFPPDVHIFTSSKQPWVILPDDVPVFAEFYPSAEGVWSDAARMRWRALMQR</sequence>
<reference evidence="6 7" key="1">
    <citation type="submission" date="2017-06" db="EMBL/GenBank/DDBJ databases">
        <authorList>
            <person name="Kim H.J."/>
            <person name="Triplett B.A."/>
        </authorList>
    </citation>
    <scope>NUCLEOTIDE SEQUENCE [LARGE SCALE GENOMIC DNA]</scope>
    <source>
        <strain evidence="6 7">DS15</strain>
    </source>
</reference>
<dbReference type="PANTHER" id="PTHR33337">
    <property type="entry name" value="GFA DOMAIN-CONTAINING PROTEIN"/>
    <property type="match status" value="1"/>
</dbReference>
<dbReference type="InterPro" id="IPR006913">
    <property type="entry name" value="CENP-V/GFA"/>
</dbReference>
<dbReference type="Gene3D" id="3.90.1590.10">
    <property type="entry name" value="glutathione-dependent formaldehyde- activating enzyme (gfa)"/>
    <property type="match status" value="1"/>
</dbReference>
<evidence type="ECO:0000259" key="5">
    <source>
        <dbReference type="PROSITE" id="PS51891"/>
    </source>
</evidence>
<evidence type="ECO:0000313" key="7">
    <source>
        <dbReference type="Proteomes" id="UP000198339"/>
    </source>
</evidence>
<keyword evidence="2" id="KW-0479">Metal-binding</keyword>
<name>A0A239GYQ9_9SPHN</name>
<keyword evidence="4" id="KW-0456">Lyase</keyword>
<keyword evidence="3" id="KW-0862">Zinc</keyword>